<dbReference type="AlphaFoldDB" id="E1YKY1"/>
<evidence type="ECO:0000313" key="1">
    <source>
        <dbReference type="EMBL" id="CBX30764.1"/>
    </source>
</evidence>
<protein>
    <submittedName>
        <fullName evidence="1">Uncharacterized protein</fullName>
    </submittedName>
</protein>
<accession>E1YKY1</accession>
<proteinExistence type="predicted"/>
<dbReference type="EMBL" id="FR695877">
    <property type="protein sequence ID" value="CBX30764.1"/>
    <property type="molecule type" value="Genomic_DNA"/>
</dbReference>
<gene>
    <name evidence="1" type="ORF">N47_E42760</name>
</gene>
<reference evidence="1" key="1">
    <citation type="journal article" date="2011" name="Environ. Microbiol.">
        <title>Genomic insights into the metabolic potential of the polycyclic aromatic hydrocarbon degrading sulfate-reducing Deltaproteobacterium N47.</title>
        <authorList>
            <person name="Bergmann F."/>
            <person name="Selesi D."/>
            <person name="Weinmaier T."/>
            <person name="Tischler P."/>
            <person name="Rattei T."/>
            <person name="Meckenstock R.U."/>
        </authorList>
    </citation>
    <scope>NUCLEOTIDE SEQUENCE</scope>
</reference>
<sequence>MIPGKIKIYYCNYLVNRIYMAISNSNYYRQLKKDILLKEISF</sequence>
<name>E1YKY1_9BACT</name>
<organism evidence="1">
    <name type="scientific">uncultured Desulfobacterium sp</name>
    <dbReference type="NCBI Taxonomy" id="201089"/>
    <lineage>
        <taxon>Bacteria</taxon>
        <taxon>Pseudomonadati</taxon>
        <taxon>Thermodesulfobacteriota</taxon>
        <taxon>Desulfobacteria</taxon>
        <taxon>Desulfobacterales</taxon>
        <taxon>Desulfobacteriaceae</taxon>
        <taxon>Desulfobacterium</taxon>
        <taxon>environmental samples</taxon>
    </lineage>
</organism>